<organism evidence="2 3">
    <name type="scientific">Streptomyces graminofaciens</name>
    <dbReference type="NCBI Taxonomy" id="68212"/>
    <lineage>
        <taxon>Bacteria</taxon>
        <taxon>Bacillati</taxon>
        <taxon>Actinomycetota</taxon>
        <taxon>Actinomycetes</taxon>
        <taxon>Kitasatosporales</taxon>
        <taxon>Streptomycetaceae</taxon>
        <taxon>Streptomyces</taxon>
    </lineage>
</organism>
<gene>
    <name evidence="2" type="ORF">SGFS_008100</name>
</gene>
<evidence type="ECO:0000256" key="1">
    <source>
        <dbReference type="SAM" id="MobiDB-lite"/>
    </source>
</evidence>
<keyword evidence="3" id="KW-1185">Reference proteome</keyword>
<evidence type="ECO:0000313" key="2">
    <source>
        <dbReference type="EMBL" id="BBC29516.1"/>
    </source>
</evidence>
<evidence type="ECO:0000313" key="3">
    <source>
        <dbReference type="Proteomes" id="UP001321542"/>
    </source>
</evidence>
<dbReference type="Proteomes" id="UP001321542">
    <property type="component" value="Chromosome"/>
</dbReference>
<reference evidence="2 3" key="1">
    <citation type="journal article" date="2010" name="ChemBioChem">
        <title>Cloning and characterization of the biosynthetic gene cluster of 16-membered macrolide antibiotic FD-891: involvement of a dual functional cytochrome P450 monooxygenase catalyzing epoxidation and hydroxylation.</title>
        <authorList>
            <person name="Kudo F."/>
            <person name="Motegi A."/>
            <person name="Mizoue K."/>
            <person name="Eguchi T."/>
        </authorList>
    </citation>
    <scope>NUCLEOTIDE SEQUENCE [LARGE SCALE GENOMIC DNA]</scope>
    <source>
        <strain evidence="2 3">A-8890</strain>
    </source>
</reference>
<accession>A0ABN5V8B2</accession>
<reference evidence="2 3" key="2">
    <citation type="journal article" date="2023" name="ChemBioChem">
        <title>Acyltransferase Domain Exchange between Two Independent Type I Polyketide Synthases in the Same Producer Strain of Macrolide Antibiotics.</title>
        <authorList>
            <person name="Kudo F."/>
            <person name="Kishikawa K."/>
            <person name="Tsuboi K."/>
            <person name="Kido T."/>
            <person name="Usui T."/>
            <person name="Hashimoto J."/>
            <person name="Shin-Ya K."/>
            <person name="Miyanaga A."/>
            <person name="Eguchi T."/>
        </authorList>
    </citation>
    <scope>NUCLEOTIDE SEQUENCE [LARGE SCALE GENOMIC DNA]</scope>
    <source>
        <strain evidence="2 3">A-8890</strain>
    </source>
</reference>
<feature type="region of interest" description="Disordered" evidence="1">
    <location>
        <begin position="17"/>
        <end position="37"/>
    </location>
</feature>
<name>A0ABN5V8B2_9ACTN</name>
<protein>
    <submittedName>
        <fullName evidence="2">Uncharacterized protein</fullName>
    </submittedName>
</protein>
<sequence length="93" mass="10320">MYGSMAGLRAGVGGVVESGRGKLSARRDERGVGSREARVRGVRRLRLRLRLRQGQGCGPHQPRPRAYSWELMLRPPSTSRFCPVTKEASSEAR</sequence>
<feature type="compositionally biased region" description="Basic and acidic residues" evidence="1">
    <location>
        <begin position="25"/>
        <end position="37"/>
    </location>
</feature>
<proteinExistence type="predicted"/>
<dbReference type="EMBL" id="AP018448">
    <property type="protein sequence ID" value="BBC29516.1"/>
    <property type="molecule type" value="Genomic_DNA"/>
</dbReference>